<dbReference type="EMBL" id="QGKV02000299">
    <property type="protein sequence ID" value="KAF3592775.1"/>
    <property type="molecule type" value="Genomic_DNA"/>
</dbReference>
<protein>
    <submittedName>
        <fullName evidence="2">Uncharacterized protein</fullName>
    </submittedName>
</protein>
<sequence>MKFSETFGCVWSSKESDTARSLARVSHPSRSDLPKRHPDVARFSMARRHEAKPGATSQSDPLRSLPKPGATLPERRT</sequence>
<evidence type="ECO:0000313" key="3">
    <source>
        <dbReference type="Proteomes" id="UP000266723"/>
    </source>
</evidence>
<feature type="region of interest" description="Disordered" evidence="1">
    <location>
        <begin position="14"/>
        <end position="77"/>
    </location>
</feature>
<keyword evidence="3" id="KW-1185">Reference proteome</keyword>
<comment type="caution">
    <text evidence="2">The sequence shown here is derived from an EMBL/GenBank/DDBJ whole genome shotgun (WGS) entry which is preliminary data.</text>
</comment>
<feature type="compositionally biased region" description="Basic and acidic residues" evidence="1">
    <location>
        <begin position="29"/>
        <end position="40"/>
    </location>
</feature>
<proteinExistence type="predicted"/>
<gene>
    <name evidence="2" type="ORF">DY000_02026549</name>
</gene>
<name>A0ABQ7E7Y2_BRACR</name>
<evidence type="ECO:0000256" key="1">
    <source>
        <dbReference type="SAM" id="MobiDB-lite"/>
    </source>
</evidence>
<dbReference type="Proteomes" id="UP000266723">
    <property type="component" value="Unassembled WGS sequence"/>
</dbReference>
<evidence type="ECO:0000313" key="2">
    <source>
        <dbReference type="EMBL" id="KAF3592775.1"/>
    </source>
</evidence>
<reference evidence="2 3" key="1">
    <citation type="journal article" date="2020" name="BMC Genomics">
        <title>Intraspecific diversification of the crop wild relative Brassica cretica Lam. using demographic model selection.</title>
        <authorList>
            <person name="Kioukis A."/>
            <person name="Michalopoulou V.A."/>
            <person name="Briers L."/>
            <person name="Pirintsos S."/>
            <person name="Studholme D.J."/>
            <person name="Pavlidis P."/>
            <person name="Sarris P.F."/>
        </authorList>
    </citation>
    <scope>NUCLEOTIDE SEQUENCE [LARGE SCALE GENOMIC DNA]</scope>
    <source>
        <strain evidence="3">cv. PFS-1207/04</strain>
    </source>
</reference>
<organism evidence="2 3">
    <name type="scientific">Brassica cretica</name>
    <name type="common">Mustard</name>
    <dbReference type="NCBI Taxonomy" id="69181"/>
    <lineage>
        <taxon>Eukaryota</taxon>
        <taxon>Viridiplantae</taxon>
        <taxon>Streptophyta</taxon>
        <taxon>Embryophyta</taxon>
        <taxon>Tracheophyta</taxon>
        <taxon>Spermatophyta</taxon>
        <taxon>Magnoliopsida</taxon>
        <taxon>eudicotyledons</taxon>
        <taxon>Gunneridae</taxon>
        <taxon>Pentapetalae</taxon>
        <taxon>rosids</taxon>
        <taxon>malvids</taxon>
        <taxon>Brassicales</taxon>
        <taxon>Brassicaceae</taxon>
        <taxon>Brassiceae</taxon>
        <taxon>Brassica</taxon>
    </lineage>
</organism>
<accession>A0ABQ7E7Y2</accession>